<organism evidence="2 3">
    <name type="scientific">Palleronia aestuarii</name>
    <dbReference type="NCBI Taxonomy" id="568105"/>
    <lineage>
        <taxon>Bacteria</taxon>
        <taxon>Pseudomonadati</taxon>
        <taxon>Pseudomonadota</taxon>
        <taxon>Alphaproteobacteria</taxon>
        <taxon>Rhodobacterales</taxon>
        <taxon>Roseobacteraceae</taxon>
        <taxon>Palleronia</taxon>
    </lineage>
</organism>
<accession>A0A2W7NDA7</accession>
<dbReference type="EMBL" id="QKZL01000003">
    <property type="protein sequence ID" value="PZX18381.1"/>
    <property type="molecule type" value="Genomic_DNA"/>
</dbReference>
<proteinExistence type="predicted"/>
<dbReference type="Proteomes" id="UP000248916">
    <property type="component" value="Unassembled WGS sequence"/>
</dbReference>
<name>A0A2W7NDA7_9RHOB</name>
<sequence>MAAIHRAALRIPRPWSADEFAAMLDLSGTFVVEVPQGFALGSVVADEAELLTLAIDPAAQRQGKGRDCLSRYHAAARMRGAVTAFLEVAETNVAARALYARAGYARTGLRRGYYADGAQRIDALLLSRALCP</sequence>
<dbReference type="AlphaFoldDB" id="A0A2W7NDA7"/>
<dbReference type="SUPFAM" id="SSF55729">
    <property type="entry name" value="Acyl-CoA N-acyltransferases (Nat)"/>
    <property type="match status" value="1"/>
</dbReference>
<keyword evidence="3" id="KW-1185">Reference proteome</keyword>
<protein>
    <submittedName>
        <fullName evidence="2">Ribosomal-protein-alanine N-acetyltransferase</fullName>
    </submittedName>
</protein>
<dbReference type="Pfam" id="PF00583">
    <property type="entry name" value="Acetyltransf_1"/>
    <property type="match status" value="1"/>
</dbReference>
<dbReference type="PROSITE" id="PS51186">
    <property type="entry name" value="GNAT"/>
    <property type="match status" value="1"/>
</dbReference>
<evidence type="ECO:0000259" key="1">
    <source>
        <dbReference type="PROSITE" id="PS51186"/>
    </source>
</evidence>
<comment type="caution">
    <text evidence="2">The sequence shown here is derived from an EMBL/GenBank/DDBJ whole genome shotgun (WGS) entry which is preliminary data.</text>
</comment>
<feature type="domain" description="N-acetyltransferase" evidence="1">
    <location>
        <begin position="1"/>
        <end position="131"/>
    </location>
</feature>
<keyword evidence="2" id="KW-0808">Transferase</keyword>
<evidence type="ECO:0000313" key="3">
    <source>
        <dbReference type="Proteomes" id="UP000248916"/>
    </source>
</evidence>
<reference evidence="2 3" key="1">
    <citation type="submission" date="2018-06" db="EMBL/GenBank/DDBJ databases">
        <title>Genomic Encyclopedia of Archaeal and Bacterial Type Strains, Phase II (KMG-II): from individual species to whole genera.</title>
        <authorList>
            <person name="Goeker M."/>
        </authorList>
    </citation>
    <scope>NUCLEOTIDE SEQUENCE [LARGE SCALE GENOMIC DNA]</scope>
    <source>
        <strain evidence="2 3">DSM 22009</strain>
    </source>
</reference>
<dbReference type="InterPro" id="IPR016181">
    <property type="entry name" value="Acyl_CoA_acyltransferase"/>
</dbReference>
<evidence type="ECO:0000313" key="2">
    <source>
        <dbReference type="EMBL" id="PZX18381.1"/>
    </source>
</evidence>
<gene>
    <name evidence="2" type="ORF">LX81_01011</name>
</gene>
<dbReference type="InterPro" id="IPR000182">
    <property type="entry name" value="GNAT_dom"/>
</dbReference>
<dbReference type="GO" id="GO:0016747">
    <property type="term" value="F:acyltransferase activity, transferring groups other than amino-acyl groups"/>
    <property type="evidence" value="ECO:0007669"/>
    <property type="project" value="InterPro"/>
</dbReference>
<dbReference type="Gene3D" id="3.40.630.30">
    <property type="match status" value="1"/>
</dbReference>